<evidence type="ECO:0000313" key="1">
    <source>
        <dbReference type="EMBL" id="MDH6284679.1"/>
    </source>
</evidence>
<dbReference type="Proteomes" id="UP001160334">
    <property type="component" value="Unassembled WGS sequence"/>
</dbReference>
<sequence length="37" mass="4344">MFDLWSVPLDDQMTGWLFTISYQLWKLGVFPGYPPPP</sequence>
<proteinExistence type="predicted"/>
<protein>
    <submittedName>
        <fullName evidence="1">Uncharacterized protein</fullName>
    </submittedName>
</protein>
<reference evidence="1 2" key="1">
    <citation type="submission" date="2023-04" db="EMBL/GenBank/DDBJ databases">
        <title>Forest soil microbial communities from Buena Vista Peninsula, Colon Province, Panama.</title>
        <authorList>
            <person name="Bouskill N."/>
        </authorList>
    </citation>
    <scope>NUCLEOTIDE SEQUENCE [LARGE SCALE GENOMIC DNA]</scope>
    <source>
        <strain evidence="1 2">CFH S0262</strain>
    </source>
</reference>
<keyword evidence="2" id="KW-1185">Reference proteome</keyword>
<name>A0ABT6MMC3_9NOCA</name>
<evidence type="ECO:0000313" key="2">
    <source>
        <dbReference type="Proteomes" id="UP001160334"/>
    </source>
</evidence>
<organism evidence="1 2">
    <name type="scientific">Prescottella agglutinans</name>
    <dbReference type="NCBI Taxonomy" id="1644129"/>
    <lineage>
        <taxon>Bacteria</taxon>
        <taxon>Bacillati</taxon>
        <taxon>Actinomycetota</taxon>
        <taxon>Actinomycetes</taxon>
        <taxon>Mycobacteriales</taxon>
        <taxon>Nocardiaceae</taxon>
        <taxon>Prescottella</taxon>
    </lineage>
</organism>
<dbReference type="EMBL" id="JARXVC010000025">
    <property type="protein sequence ID" value="MDH6284679.1"/>
    <property type="molecule type" value="Genomic_DNA"/>
</dbReference>
<gene>
    <name evidence="1" type="ORF">M2280_005940</name>
</gene>
<comment type="caution">
    <text evidence="1">The sequence shown here is derived from an EMBL/GenBank/DDBJ whole genome shotgun (WGS) entry which is preliminary data.</text>
</comment>
<accession>A0ABT6MMC3</accession>